<feature type="transmembrane region" description="Helical" evidence="7">
    <location>
        <begin position="219"/>
        <end position="237"/>
    </location>
</feature>
<feature type="transmembrane region" description="Helical" evidence="7">
    <location>
        <begin position="325"/>
        <end position="344"/>
    </location>
</feature>
<evidence type="ECO:0000256" key="1">
    <source>
        <dbReference type="ARBA" id="ARBA00004141"/>
    </source>
</evidence>
<feature type="transmembrane region" description="Helical" evidence="7">
    <location>
        <begin position="137"/>
        <end position="161"/>
    </location>
</feature>
<comment type="caution">
    <text evidence="8">The sequence shown here is derived from an EMBL/GenBank/DDBJ whole genome shotgun (WGS) entry which is preliminary data.</text>
</comment>
<evidence type="ECO:0000256" key="5">
    <source>
        <dbReference type="ARBA" id="ARBA00023136"/>
    </source>
</evidence>
<feature type="transmembrane region" description="Helical" evidence="7">
    <location>
        <begin position="619"/>
        <end position="641"/>
    </location>
</feature>
<dbReference type="RefSeq" id="XP_047775853.1">
    <property type="nucleotide sequence ID" value="XM_047924657.1"/>
</dbReference>
<keyword evidence="9" id="KW-1185">Reference proteome</keyword>
<comment type="subcellular location">
    <subcellularLocation>
        <location evidence="1">Membrane</location>
        <topology evidence="1">Multi-pass membrane protein</topology>
    </subcellularLocation>
</comment>
<evidence type="ECO:0000256" key="2">
    <source>
        <dbReference type="ARBA" id="ARBA00022448"/>
    </source>
</evidence>
<evidence type="ECO:0000313" key="8">
    <source>
        <dbReference type="EMBL" id="KAH9833087.1"/>
    </source>
</evidence>
<gene>
    <name evidence="8" type="ORF">C8Q71DRAFT_776417</name>
</gene>
<sequence>MTGFASIPLAEQGGGGHSDTQLAGVARVLGPRWLQLPALTVGLLGVQVFWSIEMSYGTPYLLSLGLSKSAVATVFLAGPISGLLVQPLIGVLADNSKSRFGRRRPYMFAGTCICVVAMLLLGFTRPFASIFTPSESIANNVLTICLAILALFAIDFSINAVQAVDRALIVDTLPSSEQADGNAWAARMLGVGSVAGYFIGNVDLTSVFPLLGNTELEVLAVLGSFLLIAMHTITAVCTKERVVVATKGASKGFLQELKDIWENVRDLPPVIRQICIIQFFAWVGWFPVLFYTTEFIAELHKSDNASMPQDDPALNAEATRLGSRALFYSAILSLTCNVLLPFFVSEATKSRAALERKLSGHTSRWVMTYERVKIHLATLWAVSHIVFAVCMAATFFYSTVWGATFFTMITGFSWSITQWAPFSLLAEAILSEDGTDDRDTASIMLADTRTRHRSRPASPDEERQFLVADPGDEDEGLEAEVRSFRSSASMDGPEEERDALRLQQERRGEFMSNASARMSRLQVHGVEEPEWDGDDGKRGGGLAAKAGIILGIHNVFIVMPQFVMTGIASIIFAIFDGAVPKNLDATNPSNSTATPGELGKDATHQLRESLATPAAPNSYAIVFRLGGVAATIAFVLTVRLARELRRRQ</sequence>
<reference evidence="8 9" key="1">
    <citation type="journal article" date="2021" name="Environ. Microbiol.">
        <title>Gene family expansions and transcriptome signatures uncover fungal adaptations to wood decay.</title>
        <authorList>
            <person name="Hage H."/>
            <person name="Miyauchi S."/>
            <person name="Viragh M."/>
            <person name="Drula E."/>
            <person name="Min B."/>
            <person name="Chaduli D."/>
            <person name="Navarro D."/>
            <person name="Favel A."/>
            <person name="Norest M."/>
            <person name="Lesage-Meessen L."/>
            <person name="Balint B."/>
            <person name="Merenyi Z."/>
            <person name="de Eugenio L."/>
            <person name="Morin E."/>
            <person name="Martinez A.T."/>
            <person name="Baldrian P."/>
            <person name="Stursova M."/>
            <person name="Martinez M.J."/>
            <person name="Novotny C."/>
            <person name="Magnuson J.K."/>
            <person name="Spatafora J.W."/>
            <person name="Maurice S."/>
            <person name="Pangilinan J."/>
            <person name="Andreopoulos W."/>
            <person name="LaButti K."/>
            <person name="Hundley H."/>
            <person name="Na H."/>
            <person name="Kuo A."/>
            <person name="Barry K."/>
            <person name="Lipzen A."/>
            <person name="Henrissat B."/>
            <person name="Riley R."/>
            <person name="Ahrendt S."/>
            <person name="Nagy L.G."/>
            <person name="Grigoriev I.V."/>
            <person name="Martin F."/>
            <person name="Rosso M.N."/>
        </authorList>
    </citation>
    <scope>NUCLEOTIDE SEQUENCE [LARGE SCALE GENOMIC DNA]</scope>
    <source>
        <strain evidence="8 9">CIRM-BRFM 1785</strain>
    </source>
</reference>
<keyword evidence="4 7" id="KW-1133">Transmembrane helix</keyword>
<accession>A0ABQ8K7E0</accession>
<dbReference type="SUPFAM" id="SSF103473">
    <property type="entry name" value="MFS general substrate transporter"/>
    <property type="match status" value="1"/>
</dbReference>
<feature type="transmembrane region" description="Helical" evidence="7">
    <location>
        <begin position="555"/>
        <end position="575"/>
    </location>
</feature>
<feature type="region of interest" description="Disordered" evidence="6">
    <location>
        <begin position="447"/>
        <end position="477"/>
    </location>
</feature>
<dbReference type="PANTHER" id="PTHR19432">
    <property type="entry name" value="SUGAR TRANSPORTER"/>
    <property type="match status" value="1"/>
</dbReference>
<evidence type="ECO:0000313" key="9">
    <source>
        <dbReference type="Proteomes" id="UP000814176"/>
    </source>
</evidence>
<name>A0ABQ8K7E0_9APHY</name>
<dbReference type="GeneID" id="72005389"/>
<organism evidence="8 9">
    <name type="scientific">Rhodofomes roseus</name>
    <dbReference type="NCBI Taxonomy" id="34475"/>
    <lineage>
        <taxon>Eukaryota</taxon>
        <taxon>Fungi</taxon>
        <taxon>Dikarya</taxon>
        <taxon>Basidiomycota</taxon>
        <taxon>Agaricomycotina</taxon>
        <taxon>Agaricomycetes</taxon>
        <taxon>Polyporales</taxon>
        <taxon>Rhodofomes</taxon>
    </lineage>
</organism>
<evidence type="ECO:0000256" key="6">
    <source>
        <dbReference type="SAM" id="MobiDB-lite"/>
    </source>
</evidence>
<feature type="transmembrane region" description="Helical" evidence="7">
    <location>
        <begin position="403"/>
        <end position="422"/>
    </location>
</feature>
<evidence type="ECO:0000256" key="7">
    <source>
        <dbReference type="SAM" id="Phobius"/>
    </source>
</evidence>
<dbReference type="PANTHER" id="PTHR19432:SF91">
    <property type="entry name" value="GENERAL ALPHA-GLUCOSIDE PERMEASE"/>
    <property type="match status" value="1"/>
</dbReference>
<protein>
    <submittedName>
        <fullName evidence="8">MFS general substrate transporter</fullName>
    </submittedName>
</protein>
<evidence type="ECO:0000256" key="4">
    <source>
        <dbReference type="ARBA" id="ARBA00022989"/>
    </source>
</evidence>
<keyword evidence="3 7" id="KW-0812">Transmembrane</keyword>
<keyword evidence="2" id="KW-0813">Transport</keyword>
<feature type="transmembrane region" description="Helical" evidence="7">
    <location>
        <begin position="70"/>
        <end position="93"/>
    </location>
</feature>
<feature type="transmembrane region" description="Helical" evidence="7">
    <location>
        <begin position="374"/>
        <end position="397"/>
    </location>
</feature>
<dbReference type="Gene3D" id="1.20.1250.20">
    <property type="entry name" value="MFS general substrate transporter like domains"/>
    <property type="match status" value="1"/>
</dbReference>
<evidence type="ECO:0000256" key="3">
    <source>
        <dbReference type="ARBA" id="ARBA00022692"/>
    </source>
</evidence>
<feature type="transmembrane region" description="Helical" evidence="7">
    <location>
        <begin position="274"/>
        <end position="292"/>
    </location>
</feature>
<feature type="transmembrane region" description="Helical" evidence="7">
    <location>
        <begin position="105"/>
        <end position="125"/>
    </location>
</feature>
<proteinExistence type="predicted"/>
<dbReference type="InterPro" id="IPR036259">
    <property type="entry name" value="MFS_trans_sf"/>
</dbReference>
<dbReference type="Proteomes" id="UP000814176">
    <property type="component" value="Unassembled WGS sequence"/>
</dbReference>
<dbReference type="EMBL" id="JADCUA010000020">
    <property type="protein sequence ID" value="KAH9833087.1"/>
    <property type="molecule type" value="Genomic_DNA"/>
</dbReference>
<keyword evidence="5 7" id="KW-0472">Membrane</keyword>
<feature type="transmembrane region" description="Helical" evidence="7">
    <location>
        <begin position="33"/>
        <end position="50"/>
    </location>
</feature>